<evidence type="ECO:0000313" key="2">
    <source>
        <dbReference type="Proteomes" id="UP001172102"/>
    </source>
</evidence>
<accession>A0AA40AI38</accession>
<dbReference type="Proteomes" id="UP001172102">
    <property type="component" value="Unassembled WGS sequence"/>
</dbReference>
<keyword evidence="2" id="KW-1185">Reference proteome</keyword>
<dbReference type="AlphaFoldDB" id="A0AA40AI38"/>
<reference evidence="1" key="1">
    <citation type="submission" date="2023-06" db="EMBL/GenBank/DDBJ databases">
        <title>Genome-scale phylogeny and comparative genomics of the fungal order Sordariales.</title>
        <authorList>
            <consortium name="Lawrence Berkeley National Laboratory"/>
            <person name="Hensen N."/>
            <person name="Bonometti L."/>
            <person name="Westerberg I."/>
            <person name="Brannstrom I.O."/>
            <person name="Guillou S."/>
            <person name="Cros-Aarteil S."/>
            <person name="Calhoun S."/>
            <person name="Haridas S."/>
            <person name="Kuo A."/>
            <person name="Mondo S."/>
            <person name="Pangilinan J."/>
            <person name="Riley R."/>
            <person name="Labutti K."/>
            <person name="Andreopoulos B."/>
            <person name="Lipzen A."/>
            <person name="Chen C."/>
            <person name="Yanf M."/>
            <person name="Daum C."/>
            <person name="Ng V."/>
            <person name="Clum A."/>
            <person name="Steindorff A."/>
            <person name="Ohm R."/>
            <person name="Martin F."/>
            <person name="Silar P."/>
            <person name="Natvig D."/>
            <person name="Lalanne C."/>
            <person name="Gautier V."/>
            <person name="Ament-Velasquez S.L."/>
            <person name="Kruys A."/>
            <person name="Hutchinson M.I."/>
            <person name="Powell A.J."/>
            <person name="Barry K."/>
            <person name="Miller A.N."/>
            <person name="Grigoriev I.V."/>
            <person name="Debuchy R."/>
            <person name="Gladieux P."/>
            <person name="Thoren M.H."/>
            <person name="Johannesson H."/>
        </authorList>
    </citation>
    <scope>NUCLEOTIDE SEQUENCE</scope>
    <source>
        <strain evidence="1">SMH4607-1</strain>
    </source>
</reference>
<organism evidence="1 2">
    <name type="scientific">Lasiosphaeris hirsuta</name>
    <dbReference type="NCBI Taxonomy" id="260670"/>
    <lineage>
        <taxon>Eukaryota</taxon>
        <taxon>Fungi</taxon>
        <taxon>Dikarya</taxon>
        <taxon>Ascomycota</taxon>
        <taxon>Pezizomycotina</taxon>
        <taxon>Sordariomycetes</taxon>
        <taxon>Sordariomycetidae</taxon>
        <taxon>Sordariales</taxon>
        <taxon>Lasiosphaeriaceae</taxon>
        <taxon>Lasiosphaeris</taxon>
    </lineage>
</organism>
<dbReference type="EMBL" id="JAUKUA010000004">
    <property type="protein sequence ID" value="KAK0716258.1"/>
    <property type="molecule type" value="Genomic_DNA"/>
</dbReference>
<sequence>MLINPPPPAQAVSDRASIVLSGDVGGLMTSTPVSNRFVRALAPPRLSCAVAPAAALIN</sequence>
<name>A0AA40AI38_9PEZI</name>
<gene>
    <name evidence="1" type="ORF">B0H67DRAFT_582740</name>
</gene>
<proteinExistence type="predicted"/>
<comment type="caution">
    <text evidence="1">The sequence shown here is derived from an EMBL/GenBank/DDBJ whole genome shotgun (WGS) entry which is preliminary data.</text>
</comment>
<evidence type="ECO:0000313" key="1">
    <source>
        <dbReference type="EMBL" id="KAK0716258.1"/>
    </source>
</evidence>
<protein>
    <submittedName>
        <fullName evidence="1">Uncharacterized protein</fullName>
    </submittedName>
</protein>